<evidence type="ECO:0000313" key="2">
    <source>
        <dbReference type="Proteomes" id="UP001430953"/>
    </source>
</evidence>
<reference evidence="1 2" key="1">
    <citation type="submission" date="2023-03" db="EMBL/GenBank/DDBJ databases">
        <title>High recombination rates correlate with genetic variation in Cardiocondyla obscurior ants.</title>
        <authorList>
            <person name="Errbii M."/>
        </authorList>
    </citation>
    <scope>NUCLEOTIDE SEQUENCE [LARGE SCALE GENOMIC DNA]</scope>
    <source>
        <strain evidence="1">Alpha-2009</strain>
        <tissue evidence="1">Whole body</tissue>
    </source>
</reference>
<dbReference type="AlphaFoldDB" id="A0AAW2EBS8"/>
<name>A0AAW2EBS8_9HYME</name>
<comment type="caution">
    <text evidence="1">The sequence shown here is derived from an EMBL/GenBank/DDBJ whole genome shotgun (WGS) entry which is preliminary data.</text>
</comment>
<gene>
    <name evidence="1" type="ORF">PUN28_019906</name>
</gene>
<evidence type="ECO:0000313" key="1">
    <source>
        <dbReference type="EMBL" id="KAL0099814.1"/>
    </source>
</evidence>
<accession>A0AAW2EBS8</accession>
<sequence>MTLLIAELNFDVVRVRLFPFFFKCDALKCMQDAARSERDCLRGTGRITFHRPPMRRCSWEKISGFRYRRTSAVGFRLSGIDIVVRFIYFACYFMRYYLRYALILDTIENVCVCVCEREIDK</sequence>
<protein>
    <submittedName>
        <fullName evidence="1">Uncharacterized protein</fullName>
    </submittedName>
</protein>
<keyword evidence="2" id="KW-1185">Reference proteome</keyword>
<dbReference type="EMBL" id="JADYXP020000027">
    <property type="protein sequence ID" value="KAL0099814.1"/>
    <property type="molecule type" value="Genomic_DNA"/>
</dbReference>
<dbReference type="Proteomes" id="UP001430953">
    <property type="component" value="Unassembled WGS sequence"/>
</dbReference>
<proteinExistence type="predicted"/>
<organism evidence="1 2">
    <name type="scientific">Cardiocondyla obscurior</name>
    <dbReference type="NCBI Taxonomy" id="286306"/>
    <lineage>
        <taxon>Eukaryota</taxon>
        <taxon>Metazoa</taxon>
        <taxon>Ecdysozoa</taxon>
        <taxon>Arthropoda</taxon>
        <taxon>Hexapoda</taxon>
        <taxon>Insecta</taxon>
        <taxon>Pterygota</taxon>
        <taxon>Neoptera</taxon>
        <taxon>Endopterygota</taxon>
        <taxon>Hymenoptera</taxon>
        <taxon>Apocrita</taxon>
        <taxon>Aculeata</taxon>
        <taxon>Formicoidea</taxon>
        <taxon>Formicidae</taxon>
        <taxon>Myrmicinae</taxon>
        <taxon>Cardiocondyla</taxon>
    </lineage>
</organism>